<reference evidence="2" key="1">
    <citation type="journal article" date="2024" name="Microb. Genom.">
        <title>The hidden RNA viruses in Blattodea (cockroach and termite).</title>
        <authorList>
            <person name="Fan J."/>
            <person name="Jiang S."/>
            <person name="Li W."/>
            <person name="Li J."/>
            <person name="Pang R."/>
            <person name="Wu H."/>
        </authorList>
    </citation>
    <scope>NUCLEOTIDE SEQUENCE</scope>
    <source>
        <strain evidence="1">CI2015</strain>
        <strain evidence="2">CI2017</strain>
    </source>
</reference>
<dbReference type="EMBL" id="BK067118">
    <property type="protein sequence ID" value="DBA56629.1"/>
    <property type="molecule type" value="Viral_cRNA"/>
</dbReference>
<evidence type="ECO:0000313" key="1">
    <source>
        <dbReference type="EMBL" id="DBA56624.1"/>
    </source>
</evidence>
<name>A0AAT9J9X5_9MONO</name>
<protein>
    <recommendedName>
        <fullName evidence="3">Matrix protein</fullName>
    </recommendedName>
</protein>
<organism evidence="2">
    <name type="scientific">Macrotermes bellicosus lispivirus 1</name>
    <dbReference type="NCBI Taxonomy" id="3133480"/>
    <lineage>
        <taxon>Viruses</taxon>
        <taxon>Riboviria</taxon>
        <taxon>Orthornavirae</taxon>
        <taxon>Negarnaviricota</taxon>
        <taxon>Haploviricotina</taxon>
        <taxon>Monjiviricetes</taxon>
        <taxon>Mononegavirales</taxon>
        <taxon>Lispiviridae</taxon>
    </lineage>
</organism>
<accession>A0AAT9J9X5</accession>
<evidence type="ECO:0008006" key="3">
    <source>
        <dbReference type="Google" id="ProtNLM"/>
    </source>
</evidence>
<sequence>MNPLTYSPTSTIYVIYLVMKLRDRNAGVTYYCNIRIGEKNTNRSFSNDMIKREILKWVSQIRFTDSYIPKMIIQMDIPPSQPYCIPYFSTKFLVIDLPSVLGVSYQEICLANFEVVDTNCIIIQFPRDATEYP</sequence>
<proteinExistence type="predicted"/>
<dbReference type="EMBL" id="BK067117">
    <property type="protein sequence ID" value="DBA56624.1"/>
    <property type="molecule type" value="Viral_cRNA"/>
</dbReference>
<evidence type="ECO:0000313" key="2">
    <source>
        <dbReference type="EMBL" id="DBA56629.1"/>
    </source>
</evidence>